<dbReference type="GO" id="GO:1904158">
    <property type="term" value="P:axonemal central apparatus assembly"/>
    <property type="evidence" value="ECO:0007669"/>
    <property type="project" value="TreeGrafter"/>
</dbReference>
<dbReference type="Gene3D" id="2.60.40.10">
    <property type="entry name" value="Immunoglobulins"/>
    <property type="match status" value="15"/>
</dbReference>
<feature type="compositionally biased region" description="Basic residues" evidence="6">
    <location>
        <begin position="1867"/>
        <end position="1876"/>
    </location>
</feature>
<reference evidence="10" key="1">
    <citation type="submission" date="2025-08" db="UniProtKB">
        <authorList>
            <consortium name="RefSeq"/>
        </authorList>
    </citation>
    <scope>IDENTIFICATION</scope>
    <source>
        <tissue evidence="10">Muscle</tissue>
    </source>
</reference>
<evidence type="ECO:0000256" key="4">
    <source>
        <dbReference type="ARBA" id="ARBA00023069"/>
    </source>
</evidence>
<feature type="transmembrane region" description="Helical" evidence="7">
    <location>
        <begin position="4511"/>
        <end position="4529"/>
    </location>
</feature>
<dbReference type="GO" id="GO:0003341">
    <property type="term" value="P:cilium movement"/>
    <property type="evidence" value="ECO:0007669"/>
    <property type="project" value="TreeGrafter"/>
</dbReference>
<gene>
    <name evidence="10" type="primary">LOC117204753</name>
</gene>
<evidence type="ECO:0000313" key="9">
    <source>
        <dbReference type="Proteomes" id="UP000515164"/>
    </source>
</evidence>
<feature type="region of interest" description="Disordered" evidence="6">
    <location>
        <begin position="2900"/>
        <end position="2928"/>
    </location>
</feature>
<proteinExistence type="predicted"/>
<evidence type="ECO:0000259" key="8">
    <source>
        <dbReference type="Pfam" id="PF22544"/>
    </source>
</evidence>
<feature type="region of interest" description="Disordered" evidence="6">
    <location>
        <begin position="1632"/>
        <end position="1699"/>
    </location>
</feature>
<sequence>MLAPGISNSYRVKFMPDRNQDYHYQLKFATDSGDLIVPVVAINARGILDFPDRIEVPLTGVKIPSSKTIFVRNIGGASTVFTLYTDNPCFWIEPSKGRMEEEESLQFTVHFLSNKTGDFEGNLFLEYETEEKLRIELRCSTENCPVRIDRGSIRMEDTFLGLSRSKILTIHNRSNYIVKYKWMQLESIEADNERREHYKKLFHLVYESELNRCVDLVHYNVCTPDIHQLVYQRIYTDELESLTKETFQYNHICFMFAPEEAEIWPQSSTDVTVFFRALEVGEVTSTAYLEVTGREDRIPLTLYGTGKGPVFRLNVLTISLENIYMCSVHNYEIIAANKGHIPGTLIYRAKPTDFGGTIDVTPLSLKLQPDEHKSFNLTFSSNRKGDFVERVDFVVKESLEVLSLHIKGCIICPTLYFDKESLDFGTTALGFSTRQDVHLNNLALIPVAFTITVLNDGDQVPLLHEDYAKAQTKPSFPSKPREFQVAPQEGVVAAHGSMKIKVIYTANIARVGQTTIQVDMWDSDSDPVTLPVKFCGKVASLSIVPREITIQFCFTNFPYSRSFAVENTSDLDGYFYFIPQQVSDNSAVICSLCNNQGYVKAHQSKTMEAVIITKTLGSHKIMLNMLVMGEPSSVSSHLVIACNGQGPVVSAEPTSLDFGEVKVLEEKTMEFQLINDSPIPTQFIATLKSEDSLWSVSPESGDLEPHESMIITVKLYLVDPGKYKDKIMLRVINSRTIPVEVKGTGYGCSVVFEPQIFPIFDWGLLFSHQQIDRTITLTNKGTHDYQMIWITEPEVRFRRGQMQMSHTTKFQLHPSIVNIPPGETRHVYCKLFWKANECVVEKWNVFGQFHGIGKRELIGTSSFTVTLTEPQILFSKRRLTFRVDVCPEEDKLQQTDELLVTNQSKLDLNVQLSVKEPFHLITSTEEHVQSMQIVLIDGGTTKIRVFFSFNGDTEDRYSKNYSGVLRLEYQEHPNQDKITCKGYVNFPNLDIQPSDFVINCELGTSAEEILTLTNNGPVSVVYKFLWLADSIDIQRDSDVVPECSGCSSRKAKLEADTAEMQEVEVADEIHEDIYTSDKQDGVGDGPLDTIPPPTNSPISENQSSEVPLTEKISEIDDCLVSAEEIRNFLMPIVGSYFKTDEDLVVLESMRTDPPRNDYINEVLKIVPNEGTVLPYSVQRVHVGFHGFERLRIKAIIVCEIFRGPTERIHLLARADAIRYAIDTNVIDFGQQIGHLMPVTIEVIAYGAFPQVYLCIPRGKMHQYHSIELEYSAIQSLTEDFIVNKIGNIVAKKINDLLETDMEMLADMKHVIVERTVHYSANVINYGPWNVEMRMKMENKKDHPERSGIIVHFRKHSKLLVGDSAILQVTWHPTRERFSEKSTEVKHMIYIEVLYGCTIPVTIKGIVTYPYVTVNTKFLDFQDVVVGECLVLHILIKNDGLVDCEWEARLSDVHRKKQHDDYPFYVEYDTNYCPPGHFEIVRCYIETRLKIIVKMSPETQIVAITGRGIEKGLNIIEPTIQFLPTIPYTNIQEVVFTIENTCNYPVEFFWHHLDEYRFLDKRRWSSVFQMEDHITKALLYYYKAKEILLPPRKPGESIPWQLTKFYRDIINEMAQALIMEKLNEEELFEEEVQLERRSHEGDTGKKRERMTRSSVLKRKTRKRGRSIQQSTARKSSVRESSRRGRRNEVVSDLSSTDSGRKDCSDFSILNETLLESIPLPTSDPEEIQHMLFCYIDSLYKSSDFQSRMKDPVKELFENIQRKSDVSNDLPDPSKPEKRVCVIFHGAPFTEYQEVACRSARVLEIPVLSIDKAITEVTALSGSPCSIQLRQIIDDTYETYSEAFVKQKQRLISQDAGESNEVGSESTRRTRTSSKRRSSPKEKSSRTGGSSKTPKKLKTSKFAKIQSSDAQRETILRLHADPDPLVELDKIPTNEKLEMLDALSRYEYKIQAILLLQKIVDHRDINDSPRDRGDRSLRKKKDSFLGITSELIAEALEERLSMEDFKRGFVVQSLECNFLRNNTLEALLSLLRIVGNIEYLLFVTFLNSMACYDTRVEQLQKEIELPTAQETELFIFAAMKATDPNQKIQDIDEMSSSEYDQLPDEDKKMYLDAILPLKRAEASRRRARFIERMMERTKKKEDRSYVSSLKTTKKKRNAKSTRHATAASNSRPASSKRGTSKATRSRDSSKRRKESVSSEVKEITTTMDRYYKDLSSIEAVIRNWDPIKKTMETASTTKSKASRSARSKDVSPLDTVQEVPANNFHIWYVRSSDPWQDTMYDLVVAQMNENLLAKSALPVEIIPVPDLRPKLYSVLRWKSVEKRAKRILGDVYRLVSLTSMPEIFSVNESNAVSEVSVQENYSIAKRNRRRRGRKTSKTEEQKSLNRAENRSVNASTIGSKDANNASFLETIREESLKPRWILLPSESQRFKIRFQPEESGHYEETYALTLLDGNYVTYEVNVTGVADIPRLDMNPKTIFAKTADAKLNEAESSTYFYDKELYDFGSQLVLRKDRRPHRREARLKFCNISEVEVEVRVSLTENDSQCFFVQPQQLLIARETKSTQRGNCATLILSAIATRLGIITGKLFLCVTNNPKVEVIELQSKGTVLDIELDEKELSFGRILLYRIEYRTLTIRNKTPVPFFWYLEAEEPADPQITFTPFHGVIETRSEQKIEFCYHATTVGVVRKKAIIFKAFLDEDDSDPIFYDVVLISGETYDVAVDINYANPIDLKYIRVNFAAKTTFSMRNRGDYEVKYAITLEDKEKLAKLNLPDNFKKKLEIEPTTGTVSPNQEKTVEMIFKPKTELTLKEAPILKCHLVDTHKETTIIAEIPLNVSLVAYYTRFRINPYPVVNFGALAMCTEKTMYLNIENIGKFPLHYSIRLLHKHPSVMYMTKPLPKEFPKKTSLAERRTTSKKGKKSARSVKTETKIHSEPERLTIGPITIMKTEGTVDVDQADSIAISCYPEFVGSQEEQIIIVVDNSIPEDREGKIVTLSMNSFMPTIDFQDLDSTFQENRVVDRIQDFDCPKDIGAHTVFARQEKSLYFRYINVLSTHVTCFKLYNRGVVAANVEIRLMEESLMPNTAKPNTFIVEPTNDQIPPMSHKVFTVSFTPHIIETFQETFRAAVVLPSHLEADQLFIKLIGESCVPEVAITEPVHGARERPTLNFPRTLIDESSYRYLALENIGFIKAKVIVKIDEDLNNVFLFSACSDTQHLLQIWEDYCDEPRDRCIVVRLAPGNVARFKVIFAPTEIGKHHGNIRLHVIDNPYENMSTNLEGECYVEPIVLDGLQFEENKRKVVTENHKVRRVLSKQNSLVSASSISMHSASLTYILDYGLCFVSKMYKKTFKIANKSTDRWFRFQWSAHPHVVFEPSIGHIKYLTCKEIVATFLAPEPANYENIRIECLICEILVEYSQHQLVGWDDRQTEVRWERIHHDLMDRLSDVNLLLKKIVEPTIEAKHEILAGTNRSIDLLLNAIVAFSECLCTVQEICFNDTLMFQTREYKFFLSNPGIVDTVFAWKINMDEQYPKRYIGDSSNVTSRPRTAEETRSQHSRSSRGIFSATSELGRRNFGQDESSAGVNTNILSRRCMSFVSDSVDMKDASTMKQSDLFSSTAGLSGRTTDSWLEGDDLPFVIYPETGTISPGQSVECTLKFSPKDVFYYKAYLTCNIENHESKQADLIIPVVARSLLPYCHFDVQDSDYVTSGRRDPSLPGPLGYEIDDPTLWQNIRVIEFKVVGVAGTHVKKFHLINPTVDDYYFSWTNRSPLGPGEISNFHCAVTEGIAERGKRTDLAFTFLAENVGVFESFWLFSIDRYNLECLFLLVGIVTEPSVYCLTIHVKLKPTILGFNVRDSLKILNNEDFHIPFSVLEESLYSEGKFQKLSVTPMTGTLISKSEQHFWVEYHPTQVGEFHFSIQCAVKLMKNPLTMFVTASVYDIVSSVSYCKLNGEIVRASESKENVIDLGKIMPEVPINLKFDITNACKVAFYYAWELGMTPEISCRNAYSVTTSQKQGHVTSENRSACYLTLTTYQKVTIKDHCVLLKISNGPTYKFTLKATSRRPAIEFSFNRYDFGPCYIQQHNAISYYAELRVTNSDDVAFMCVFQVRLVNPRDQSIDLGNVPARKSVVRKIPVINEGLAPLDLRFGIMKYLNGYDEYRESQRYCDPSDDESEMAQASIMEIKRSWTMDQRFATGEPKLLDVLKIEPSSSVVLKPNKRVNVLVTFKSPSRIRSFETKVAFQSSSMILPLFSVRGSCVGAEFRLNRNHISFGTVVQGCTEESKVILMNTGDLGSRFKWNTSKLPKDFQITPMSGYCSAGMDVSFTVKFQPPEQRNLIEGEVSSRPHFPSRRTNMSNNLLMRFSARVSRHSTTSSTSRRFNFRDYIYFLIFSFYYFSLLLSVSFLQAVMEIEKYQSLRVKISGACCKLPDPIETIAFECLVREKQTRSVVITNDSTYTWKLKVEVTGDYFSADETLQVPSQQFAPCVVTYSPLVMNSENTLHMVESQDINQSSKWKFIFEAVSLFFLFVQGTLMLKSQDENLYLLYFLRGRSLSPRVTEKISRQFPAKTRYTELLPVHNWLNTQQRFQCKIELLTNDNTQSQIPLYSFVGNERIDVPPNSQRDYRAVFYCYEKWNFYFKVTFTNVEKEYQFYEIEYEVTEPEVIESIKLATPARSQICYPLKLENPLERETIKFTAECLHPFVTVTKVSKIVQPLSHEYITIIYHPTMPFIIDDVMLNVDSDKLGRFPYELRLKASPAPPEKTTRVNAALGSNYAFSLPVKNFTRENAIFLIHVDSECFACPKNIQVNELSEGIIDVIYEPCDVENATATLIASSDTAGEFIFPLIGSCSLPKPMGPYVITRSSPAFISFKNVFREAKTFDFIVDVTEIFTVGTASTTLNSKQSIDVKVGIRENELEEEDFKEENYPITGKLMAYCTDRAFSHINWVYYLRAVFE</sequence>
<evidence type="ECO:0000256" key="5">
    <source>
        <dbReference type="ARBA" id="ARBA00023273"/>
    </source>
</evidence>
<keyword evidence="7" id="KW-0472">Membrane</keyword>
<evidence type="ECO:0000313" key="10">
    <source>
        <dbReference type="RefSeq" id="XP_033298368.1"/>
    </source>
</evidence>
<feature type="compositionally biased region" description="Basic and acidic residues" evidence="6">
    <location>
        <begin position="2374"/>
        <end position="2387"/>
    </location>
</feature>
<dbReference type="PANTHER" id="PTHR23053:SF0">
    <property type="entry name" value="HYDROCEPHALUS-INDUCING PROTEIN HOMOLOG"/>
    <property type="match status" value="1"/>
</dbReference>
<keyword evidence="9" id="KW-1185">Reference proteome</keyword>
<dbReference type="Proteomes" id="UP000515164">
    <property type="component" value="Unplaced"/>
</dbReference>
<dbReference type="KEGG" id="bbif:117204753"/>
<feature type="transmembrane region" description="Helical" evidence="7">
    <location>
        <begin position="4379"/>
        <end position="4402"/>
    </location>
</feature>
<evidence type="ECO:0000256" key="2">
    <source>
        <dbReference type="ARBA" id="ARBA00004496"/>
    </source>
</evidence>
<feature type="compositionally biased region" description="Basic and acidic residues" evidence="6">
    <location>
        <begin position="2900"/>
        <end position="2910"/>
    </location>
</feature>
<feature type="domain" description="HYDIN/VesB/CFA65-like Ig-like" evidence="8">
    <location>
        <begin position="47"/>
        <end position="137"/>
    </location>
</feature>
<dbReference type="PANTHER" id="PTHR23053">
    <property type="entry name" value="DLEC1 DELETED IN LUNG AND ESOPHAGEAL CANCER 1"/>
    <property type="match status" value="1"/>
</dbReference>
<dbReference type="InterPro" id="IPR013783">
    <property type="entry name" value="Ig-like_fold"/>
</dbReference>
<evidence type="ECO:0000256" key="6">
    <source>
        <dbReference type="SAM" id="MobiDB-lite"/>
    </source>
</evidence>
<feature type="compositionally biased region" description="Basic and acidic residues" evidence="6">
    <location>
        <begin position="2182"/>
        <end position="2199"/>
    </location>
</feature>
<dbReference type="RefSeq" id="XP_033298368.1">
    <property type="nucleotide sequence ID" value="XM_033442477.1"/>
</dbReference>
<feature type="compositionally biased region" description="Polar residues" evidence="6">
    <location>
        <begin position="2164"/>
        <end position="2175"/>
    </location>
</feature>
<keyword evidence="7" id="KW-1133">Transmembrane helix</keyword>
<feature type="compositionally biased region" description="Basic residues" evidence="6">
    <location>
        <begin position="2149"/>
        <end position="2160"/>
    </location>
</feature>
<evidence type="ECO:0000256" key="1">
    <source>
        <dbReference type="ARBA" id="ARBA00004138"/>
    </source>
</evidence>
<dbReference type="Pfam" id="PF22544">
    <property type="entry name" value="HYDIN_VesB_CFA65-like_Ig"/>
    <property type="match status" value="1"/>
</dbReference>
<evidence type="ECO:0000256" key="3">
    <source>
        <dbReference type="ARBA" id="ARBA00022490"/>
    </source>
</evidence>
<dbReference type="GeneID" id="117204753"/>
<keyword evidence="7" id="KW-0812">Transmembrane</keyword>
<name>A0A6P8LSQ7_9HYME</name>
<comment type="subcellular location">
    <subcellularLocation>
        <location evidence="1">Cell projection</location>
        <location evidence="1">Cilium</location>
    </subcellularLocation>
    <subcellularLocation>
        <location evidence="2">Cytoplasm</location>
    </subcellularLocation>
</comment>
<organism evidence="9 10">
    <name type="scientific">Bombus bifarius</name>
    <dbReference type="NCBI Taxonomy" id="103933"/>
    <lineage>
        <taxon>Eukaryota</taxon>
        <taxon>Metazoa</taxon>
        <taxon>Ecdysozoa</taxon>
        <taxon>Arthropoda</taxon>
        <taxon>Hexapoda</taxon>
        <taxon>Insecta</taxon>
        <taxon>Pterygota</taxon>
        <taxon>Neoptera</taxon>
        <taxon>Endopterygota</taxon>
        <taxon>Hymenoptera</taxon>
        <taxon>Apocrita</taxon>
        <taxon>Aculeata</taxon>
        <taxon>Apoidea</taxon>
        <taxon>Anthophila</taxon>
        <taxon>Apidae</taxon>
        <taxon>Bombus</taxon>
        <taxon>Pyrobombus</taxon>
    </lineage>
</organism>
<dbReference type="InterPro" id="IPR033305">
    <property type="entry name" value="Hydin-like"/>
</dbReference>
<feature type="region of interest" description="Disordered" evidence="6">
    <location>
        <begin position="2362"/>
        <end position="2396"/>
    </location>
</feature>
<feature type="compositionally biased region" description="Basic residues" evidence="6">
    <location>
        <begin position="1654"/>
        <end position="1664"/>
    </location>
</feature>
<evidence type="ECO:0000256" key="7">
    <source>
        <dbReference type="SAM" id="Phobius"/>
    </source>
</evidence>
<protein>
    <submittedName>
        <fullName evidence="10">LOW QUALITY PROTEIN: hydrocephalus-inducing protein-like</fullName>
    </submittedName>
</protein>
<accession>A0A6P8LSQ7</accession>
<feature type="compositionally biased region" description="Basic and acidic residues" evidence="6">
    <location>
        <begin position="1675"/>
        <end position="1688"/>
    </location>
</feature>
<feature type="region of interest" description="Disordered" evidence="6">
    <location>
        <begin position="1852"/>
        <end position="1904"/>
    </location>
</feature>
<feature type="region of interest" description="Disordered" evidence="6">
    <location>
        <begin position="2138"/>
        <end position="2199"/>
    </location>
</feature>
<keyword evidence="5" id="KW-0966">Cell projection</keyword>
<feature type="region of interest" description="Disordered" evidence="6">
    <location>
        <begin position="1076"/>
        <end position="1107"/>
    </location>
</feature>
<keyword evidence="3" id="KW-0963">Cytoplasm</keyword>
<dbReference type="GO" id="GO:0005930">
    <property type="term" value="C:axoneme"/>
    <property type="evidence" value="ECO:0007669"/>
    <property type="project" value="TreeGrafter"/>
</dbReference>
<feature type="compositionally biased region" description="Basic residues" evidence="6">
    <location>
        <begin position="2911"/>
        <end position="2920"/>
    </location>
</feature>
<feature type="compositionally biased region" description="Basic residues" evidence="6">
    <location>
        <begin position="2363"/>
        <end position="2373"/>
    </location>
</feature>
<keyword evidence="4" id="KW-0969">Cilium</keyword>
<feature type="compositionally biased region" description="Polar residues" evidence="6">
    <location>
        <begin position="1096"/>
        <end position="1106"/>
    </location>
</feature>
<dbReference type="InterPro" id="IPR053879">
    <property type="entry name" value="HYDIN_VesB_CFA65-like_Ig"/>
</dbReference>
<feature type="region of interest" description="Disordered" evidence="6">
    <location>
        <begin position="3530"/>
        <end position="3556"/>
    </location>
</feature>
<feature type="compositionally biased region" description="Basic and acidic residues" evidence="6">
    <location>
        <begin position="1632"/>
        <end position="1644"/>
    </location>
</feature>